<comment type="similarity">
    <text evidence="1 4">Belongs to the glycosyl hydrolase 28 family.</text>
</comment>
<evidence type="ECO:0000256" key="1">
    <source>
        <dbReference type="ARBA" id="ARBA00008834"/>
    </source>
</evidence>
<evidence type="ECO:0000256" key="3">
    <source>
        <dbReference type="ARBA" id="ARBA00023295"/>
    </source>
</evidence>
<dbReference type="InterPro" id="IPR011050">
    <property type="entry name" value="Pectin_lyase_fold/virulence"/>
</dbReference>
<proteinExistence type="inferred from homology"/>
<name>A0A1S8MAK7_9CLOT</name>
<evidence type="ECO:0000313" key="5">
    <source>
        <dbReference type="EMBL" id="URZ09925.1"/>
    </source>
</evidence>
<dbReference type="Pfam" id="PF00295">
    <property type="entry name" value="Glyco_hydro_28"/>
    <property type="match status" value="1"/>
</dbReference>
<dbReference type="AlphaFoldDB" id="A0A1S8MAK7"/>
<sequence length="513" mass="56918">MNFNSVATTSTSASFEIENNECFYLENKADVYLNNKKVLTSEKNVFTLNNLKPNTEYNIFIEDTITKSKSPVISLKTKSESSVINILDFGAVGNGKHVNTPFIQAAINVCPAFGRVVVPKGTFLTGPLFLKSHMTLELEKGAVLLGIKERESYPILKANIPMGNNDFYLGSWEGNEADSFASIITAIGAENVNIIGEGTIDGNADFDTWWFKAKEKRIAWRPRTLFINACKNVLVEGVTVKNSPSWTIHPLMSNHLNFINLDIQNPFDAPNTDALDPESCKDVLILGDTFSVGDDCIAIKSGKIDISVKNPVASENITIRNCNMHSGHGAVVLGSEMSSGIKSIFIEKCIFNETDRGLRVKTRRGRGSKGIIDNIHMKNIKMDKVLTPFAINSFYFCDDDGKTEYVWSKEKLPVDDRTPYIGSINVENVTCTNAKVCAAFMYGLPEQKIGKVHMKNVSVSFDESAEEGFADMMSFLEPMKRNGMYFNNIKELVLEDVIVEKALNEEITQINIG</sequence>
<dbReference type="InterPro" id="IPR051801">
    <property type="entry name" value="GH28_Enzymes"/>
</dbReference>
<keyword evidence="6" id="KW-1185">Reference proteome</keyword>
<gene>
    <name evidence="5" type="ORF">CROST_006330</name>
</gene>
<evidence type="ECO:0000256" key="4">
    <source>
        <dbReference type="RuleBase" id="RU361169"/>
    </source>
</evidence>
<dbReference type="RefSeq" id="WP_077833505.1">
    <property type="nucleotide sequence ID" value="NZ_CP096983.1"/>
</dbReference>
<dbReference type="STRING" id="84029.CROST_23590"/>
<dbReference type="SUPFAM" id="SSF51126">
    <property type="entry name" value="Pectin lyase-like"/>
    <property type="match status" value="1"/>
</dbReference>
<dbReference type="PROSITE" id="PS00502">
    <property type="entry name" value="POLYGALACTURONASE"/>
    <property type="match status" value="1"/>
</dbReference>
<dbReference type="PANTHER" id="PTHR31339">
    <property type="entry name" value="PECTIN LYASE-RELATED"/>
    <property type="match status" value="1"/>
</dbReference>
<dbReference type="InterPro" id="IPR000743">
    <property type="entry name" value="Glyco_hydro_28"/>
</dbReference>
<organism evidence="5 6">
    <name type="scientific">Clostridium felsineum</name>
    <dbReference type="NCBI Taxonomy" id="36839"/>
    <lineage>
        <taxon>Bacteria</taxon>
        <taxon>Bacillati</taxon>
        <taxon>Bacillota</taxon>
        <taxon>Clostridia</taxon>
        <taxon>Eubacteriales</taxon>
        <taxon>Clostridiaceae</taxon>
        <taxon>Clostridium</taxon>
    </lineage>
</organism>
<dbReference type="Gene3D" id="2.160.20.10">
    <property type="entry name" value="Single-stranded right-handed beta-helix, Pectin lyase-like"/>
    <property type="match status" value="1"/>
</dbReference>
<dbReference type="GO" id="GO:0004650">
    <property type="term" value="F:polygalacturonase activity"/>
    <property type="evidence" value="ECO:0007669"/>
    <property type="project" value="InterPro"/>
</dbReference>
<dbReference type="EMBL" id="CP096983">
    <property type="protein sequence ID" value="URZ09925.1"/>
    <property type="molecule type" value="Genomic_DNA"/>
</dbReference>
<dbReference type="KEGG" id="crw:CROST_006330"/>
<reference evidence="5 6" key="1">
    <citation type="submission" date="2022-04" db="EMBL/GenBank/DDBJ databases">
        <title>Genome sequence of C. roseum typestrain.</title>
        <authorList>
            <person name="Poehlein A."/>
            <person name="Schoch T."/>
            <person name="Duerre P."/>
            <person name="Daniel R."/>
        </authorList>
    </citation>
    <scope>NUCLEOTIDE SEQUENCE [LARGE SCALE GENOMIC DNA]</scope>
    <source>
        <strain evidence="5 6">DSM 7320</strain>
    </source>
</reference>
<evidence type="ECO:0000256" key="2">
    <source>
        <dbReference type="ARBA" id="ARBA00022801"/>
    </source>
</evidence>
<keyword evidence="3 4" id="KW-0326">Glycosidase</keyword>
<dbReference type="PANTHER" id="PTHR31339:SF9">
    <property type="entry name" value="PLASMIN AND FIBRONECTIN-BINDING PROTEIN A"/>
    <property type="match status" value="1"/>
</dbReference>
<dbReference type="Proteomes" id="UP000190951">
    <property type="component" value="Chromosome"/>
</dbReference>
<dbReference type="InterPro" id="IPR012334">
    <property type="entry name" value="Pectin_lyas_fold"/>
</dbReference>
<accession>A0A1S8MAK7</accession>
<keyword evidence="2 4" id="KW-0378">Hydrolase</keyword>
<dbReference type="GO" id="GO:0005975">
    <property type="term" value="P:carbohydrate metabolic process"/>
    <property type="evidence" value="ECO:0007669"/>
    <property type="project" value="InterPro"/>
</dbReference>
<evidence type="ECO:0000313" key="6">
    <source>
        <dbReference type="Proteomes" id="UP000190951"/>
    </source>
</evidence>
<protein>
    <submittedName>
        <fullName evidence="5">Uncharacterized protein</fullName>
    </submittedName>
</protein>